<dbReference type="EMBL" id="NKUJ01000721">
    <property type="protein sequence ID" value="RMI99766.1"/>
    <property type="molecule type" value="Genomic_DNA"/>
</dbReference>
<protein>
    <submittedName>
        <fullName evidence="1">Uncharacterized protein</fullName>
    </submittedName>
</protein>
<evidence type="ECO:0000313" key="2">
    <source>
        <dbReference type="Proteomes" id="UP000277212"/>
    </source>
</evidence>
<sequence length="105" mass="11836">MTVWPAMDDATEMALRKTDHGAVPEPVVVHVKSTATDMFGEKSLCFVTCHQNPFNVADSKYFRKAYTVIENLNAGIIKTPVLWPKPLASLLERVSRIMPFTQDRN</sequence>
<accession>A0A3M2R3G4</accession>
<proteinExistence type="predicted"/>
<dbReference type="AlphaFoldDB" id="A0A3M2R3G4"/>
<name>A0A3M2R3G4_9HYPO</name>
<reference evidence="1 2" key="1">
    <citation type="submission" date="2017-06" db="EMBL/GenBank/DDBJ databases">
        <title>Comparative genomic analysis of Ambrosia Fusariam Clade fungi.</title>
        <authorList>
            <person name="Stajich J.E."/>
            <person name="Carrillo J."/>
            <person name="Kijimoto T."/>
            <person name="Eskalen A."/>
            <person name="O'Donnell K."/>
            <person name="Kasson M."/>
        </authorList>
    </citation>
    <scope>NUCLEOTIDE SEQUENCE [LARGE SCALE GENOMIC DNA]</scope>
    <source>
        <strain evidence="1">UCR3666</strain>
    </source>
</reference>
<dbReference type="OrthoDB" id="5107734at2759"/>
<gene>
    <name evidence="1" type="ORF">CDV36_015972</name>
</gene>
<dbReference type="Proteomes" id="UP000277212">
    <property type="component" value="Unassembled WGS sequence"/>
</dbReference>
<keyword evidence="2" id="KW-1185">Reference proteome</keyword>
<evidence type="ECO:0000313" key="1">
    <source>
        <dbReference type="EMBL" id="RMI99766.1"/>
    </source>
</evidence>
<organism evidence="1 2">
    <name type="scientific">Fusarium kuroshium</name>
    <dbReference type="NCBI Taxonomy" id="2010991"/>
    <lineage>
        <taxon>Eukaryota</taxon>
        <taxon>Fungi</taxon>
        <taxon>Dikarya</taxon>
        <taxon>Ascomycota</taxon>
        <taxon>Pezizomycotina</taxon>
        <taxon>Sordariomycetes</taxon>
        <taxon>Hypocreomycetidae</taxon>
        <taxon>Hypocreales</taxon>
        <taxon>Nectriaceae</taxon>
        <taxon>Fusarium</taxon>
        <taxon>Fusarium solani species complex</taxon>
    </lineage>
</organism>
<comment type="caution">
    <text evidence="1">The sequence shown here is derived from an EMBL/GenBank/DDBJ whole genome shotgun (WGS) entry which is preliminary data.</text>
</comment>